<dbReference type="Pfam" id="PF00281">
    <property type="entry name" value="Ribosomal_L5"/>
    <property type="match status" value="1"/>
</dbReference>
<evidence type="ECO:0000256" key="1">
    <source>
        <dbReference type="ARBA" id="ARBA00008553"/>
    </source>
</evidence>
<dbReference type="Proteomes" id="UP000748308">
    <property type="component" value="Unassembled WGS sequence"/>
</dbReference>
<feature type="domain" description="Large ribosomal subunit protein uL5 N-terminal" evidence="7">
    <location>
        <begin position="76"/>
        <end position="132"/>
    </location>
</feature>
<dbReference type="InterPro" id="IPR020930">
    <property type="entry name" value="Ribosomal_uL5_bac-type"/>
</dbReference>
<dbReference type="HAMAP" id="MF_01333_B">
    <property type="entry name" value="Ribosomal_uL5_B"/>
    <property type="match status" value="1"/>
</dbReference>
<dbReference type="InterPro" id="IPR031310">
    <property type="entry name" value="Ribosomal_uL5_N"/>
</dbReference>
<dbReference type="Pfam" id="PF00673">
    <property type="entry name" value="Ribosomal_L5_C"/>
    <property type="match status" value="1"/>
</dbReference>
<evidence type="ECO:0000313" key="10">
    <source>
        <dbReference type="Proteomes" id="UP000748308"/>
    </source>
</evidence>
<feature type="non-terminal residue" evidence="9">
    <location>
        <position position="200"/>
    </location>
</feature>
<keyword evidence="3" id="KW-0687">Ribonucleoprotein</keyword>
<gene>
    <name evidence="9" type="primary">rplE</name>
    <name evidence="9" type="ORF">FJY75_06700</name>
</gene>
<proteinExistence type="inferred from homology"/>
<dbReference type="PANTHER" id="PTHR11994">
    <property type="entry name" value="60S RIBOSOMAL PROTEIN L11-RELATED"/>
    <property type="match status" value="1"/>
</dbReference>
<accession>A0A937XAX7</accession>
<keyword evidence="2 9" id="KW-0689">Ribosomal protein</keyword>
<sequence length="200" mass="21745">MAKKEAQPKGAAVTGKPQAKGAPKDKGAARDKGAAKAAPKGAAADTVVEQGPPPNLKTHYDSVVVARLRERFGYGNPHEVPRLKKVVLNMGVGDALTNVRLLETAAEDLGTIAGQKPATRRARKSIANFKLREGQPIGTMVTLRGARMYEFLDRLISVAIPRIRDFRGLPPKSFDGRGNYSFGIKEQIIFPEIKYDKVEK</sequence>
<dbReference type="Gene3D" id="3.30.1440.10">
    <property type="match status" value="1"/>
</dbReference>
<evidence type="ECO:0000256" key="4">
    <source>
        <dbReference type="ARBA" id="ARBA00035245"/>
    </source>
</evidence>
<dbReference type="GO" id="GO:0006412">
    <property type="term" value="P:translation"/>
    <property type="evidence" value="ECO:0007669"/>
    <property type="project" value="InterPro"/>
</dbReference>
<evidence type="ECO:0000256" key="5">
    <source>
        <dbReference type="ARBA" id="ARBA00035461"/>
    </source>
</evidence>
<reference evidence="9" key="1">
    <citation type="submission" date="2019-03" db="EMBL/GenBank/DDBJ databases">
        <title>Lake Tanganyika Metagenome-Assembled Genomes (MAGs).</title>
        <authorList>
            <person name="Tran P."/>
        </authorList>
    </citation>
    <scope>NUCLEOTIDE SEQUENCE</scope>
    <source>
        <strain evidence="9">M_DeepCast_400m_m2_100</strain>
    </source>
</reference>
<dbReference type="AlphaFoldDB" id="A0A937XAX7"/>
<feature type="region of interest" description="Disordered" evidence="6">
    <location>
        <begin position="1"/>
        <end position="58"/>
    </location>
</feature>
<dbReference type="NCBIfam" id="NF000585">
    <property type="entry name" value="PRK00010.1"/>
    <property type="match status" value="1"/>
</dbReference>
<dbReference type="EMBL" id="VGIY01000139">
    <property type="protein sequence ID" value="MBM3317527.1"/>
    <property type="molecule type" value="Genomic_DNA"/>
</dbReference>
<organism evidence="9 10">
    <name type="scientific">Eiseniibacteriota bacterium</name>
    <dbReference type="NCBI Taxonomy" id="2212470"/>
    <lineage>
        <taxon>Bacteria</taxon>
        <taxon>Candidatus Eiseniibacteriota</taxon>
    </lineage>
</organism>
<evidence type="ECO:0000313" key="9">
    <source>
        <dbReference type="EMBL" id="MBM3317527.1"/>
    </source>
</evidence>
<name>A0A937XAX7_UNCEI</name>
<dbReference type="GO" id="GO:1990904">
    <property type="term" value="C:ribonucleoprotein complex"/>
    <property type="evidence" value="ECO:0007669"/>
    <property type="project" value="UniProtKB-KW"/>
</dbReference>
<feature type="compositionally biased region" description="Basic and acidic residues" evidence="6">
    <location>
        <begin position="22"/>
        <end position="34"/>
    </location>
</feature>
<dbReference type="FunFam" id="3.30.1440.10:FF:000001">
    <property type="entry name" value="50S ribosomal protein L5"/>
    <property type="match status" value="1"/>
</dbReference>
<dbReference type="GO" id="GO:0003735">
    <property type="term" value="F:structural constituent of ribosome"/>
    <property type="evidence" value="ECO:0007669"/>
    <property type="project" value="InterPro"/>
</dbReference>
<protein>
    <recommendedName>
        <fullName evidence="4">Large ribosomal subunit protein uL5</fullName>
    </recommendedName>
    <alternativeName>
        <fullName evidence="5">50S ribosomal protein L5</fullName>
    </alternativeName>
</protein>
<dbReference type="SUPFAM" id="SSF55282">
    <property type="entry name" value="RL5-like"/>
    <property type="match status" value="1"/>
</dbReference>
<evidence type="ECO:0000256" key="2">
    <source>
        <dbReference type="ARBA" id="ARBA00022980"/>
    </source>
</evidence>
<feature type="domain" description="Large ribosomal subunit protein uL5 C-terminal" evidence="8">
    <location>
        <begin position="136"/>
        <end position="199"/>
    </location>
</feature>
<evidence type="ECO:0000259" key="7">
    <source>
        <dbReference type="Pfam" id="PF00281"/>
    </source>
</evidence>
<dbReference type="InterPro" id="IPR031309">
    <property type="entry name" value="Ribosomal_uL5_C"/>
</dbReference>
<evidence type="ECO:0000259" key="8">
    <source>
        <dbReference type="Pfam" id="PF00673"/>
    </source>
</evidence>
<dbReference type="InterPro" id="IPR002132">
    <property type="entry name" value="Ribosomal_uL5"/>
</dbReference>
<evidence type="ECO:0000256" key="3">
    <source>
        <dbReference type="ARBA" id="ARBA00023274"/>
    </source>
</evidence>
<feature type="compositionally biased region" description="Low complexity" evidence="6">
    <location>
        <begin position="35"/>
        <end position="45"/>
    </location>
</feature>
<comment type="caution">
    <text evidence="9">The sequence shown here is derived from an EMBL/GenBank/DDBJ whole genome shotgun (WGS) entry which is preliminary data.</text>
</comment>
<comment type="similarity">
    <text evidence="1">Belongs to the universal ribosomal protein uL5 family.</text>
</comment>
<dbReference type="GO" id="GO:0005840">
    <property type="term" value="C:ribosome"/>
    <property type="evidence" value="ECO:0007669"/>
    <property type="project" value="UniProtKB-KW"/>
</dbReference>
<dbReference type="InterPro" id="IPR022803">
    <property type="entry name" value="Ribosomal_uL5_dom_sf"/>
</dbReference>
<evidence type="ECO:0000256" key="6">
    <source>
        <dbReference type="SAM" id="MobiDB-lite"/>
    </source>
</evidence>